<evidence type="ECO:0000256" key="8">
    <source>
        <dbReference type="ARBA" id="ARBA00024867"/>
    </source>
</evidence>
<keyword evidence="5 10" id="KW-0597">Phosphoprotein</keyword>
<evidence type="ECO:0000256" key="6">
    <source>
        <dbReference type="ARBA" id="ARBA00022777"/>
    </source>
</evidence>
<dbReference type="InterPro" id="IPR000700">
    <property type="entry name" value="PAS-assoc_C"/>
</dbReference>
<dbReference type="EC" id="2.7.13.3" evidence="3"/>
<evidence type="ECO:0000313" key="16">
    <source>
        <dbReference type="Proteomes" id="UP000245412"/>
    </source>
</evidence>
<dbReference type="InterPro" id="IPR035965">
    <property type="entry name" value="PAS-like_dom_sf"/>
</dbReference>
<keyword evidence="6" id="KW-0418">Kinase</keyword>
<feature type="modified residue" description="4-aspartylphosphate" evidence="10">
    <location>
        <position position="820"/>
    </location>
</feature>
<evidence type="ECO:0000259" key="13">
    <source>
        <dbReference type="PROSITE" id="PS50113"/>
    </source>
</evidence>
<dbReference type="SMART" id="SM00267">
    <property type="entry name" value="GGDEF"/>
    <property type="match status" value="1"/>
</dbReference>
<evidence type="ECO:0000256" key="7">
    <source>
        <dbReference type="ARBA" id="ARBA00023012"/>
    </source>
</evidence>
<dbReference type="Pfam" id="PF00512">
    <property type="entry name" value="HisKA"/>
    <property type="match status" value="1"/>
</dbReference>
<dbReference type="Gene3D" id="3.30.450.20">
    <property type="entry name" value="PAS domain"/>
    <property type="match status" value="1"/>
</dbReference>
<dbReference type="PROSITE" id="PS50109">
    <property type="entry name" value="HIS_KIN"/>
    <property type="match status" value="1"/>
</dbReference>
<dbReference type="Pfam" id="PF02518">
    <property type="entry name" value="HATPase_c"/>
    <property type="match status" value="1"/>
</dbReference>
<dbReference type="CDD" id="cd01949">
    <property type="entry name" value="GGDEF"/>
    <property type="match status" value="1"/>
</dbReference>
<dbReference type="FunFam" id="3.30.565.10:FF:000010">
    <property type="entry name" value="Sensor histidine kinase RcsC"/>
    <property type="match status" value="1"/>
</dbReference>
<dbReference type="Gene3D" id="3.30.450.40">
    <property type="match status" value="1"/>
</dbReference>
<dbReference type="SMART" id="SM00388">
    <property type="entry name" value="HisKA"/>
    <property type="match status" value="1"/>
</dbReference>
<dbReference type="SMART" id="SM00448">
    <property type="entry name" value="REC"/>
    <property type="match status" value="1"/>
</dbReference>
<dbReference type="InterPro" id="IPR043128">
    <property type="entry name" value="Rev_trsase/Diguanyl_cyclase"/>
</dbReference>
<dbReference type="CDD" id="cd00082">
    <property type="entry name" value="HisKA"/>
    <property type="match status" value="1"/>
</dbReference>
<dbReference type="InterPro" id="IPR000160">
    <property type="entry name" value="GGDEF_dom"/>
</dbReference>
<dbReference type="Proteomes" id="UP000245412">
    <property type="component" value="Unassembled WGS sequence"/>
</dbReference>
<dbReference type="InterPro" id="IPR003661">
    <property type="entry name" value="HisK_dim/P_dom"/>
</dbReference>
<dbReference type="InterPro" id="IPR036890">
    <property type="entry name" value="HATPase_C_sf"/>
</dbReference>
<proteinExistence type="inferred from homology"/>
<dbReference type="InterPro" id="IPR011006">
    <property type="entry name" value="CheY-like_superfamily"/>
</dbReference>
<evidence type="ECO:0000256" key="1">
    <source>
        <dbReference type="ARBA" id="ARBA00000085"/>
    </source>
</evidence>
<dbReference type="RefSeq" id="WP_109625222.1">
    <property type="nucleotide sequence ID" value="NZ_CABJAT010000002.1"/>
</dbReference>
<comment type="caution">
    <text evidence="15">The sequence shown here is derived from an EMBL/GenBank/DDBJ whole genome shotgun (WGS) entry which is preliminary data.</text>
</comment>
<dbReference type="PROSITE" id="PS50887">
    <property type="entry name" value="GGDEF"/>
    <property type="match status" value="1"/>
</dbReference>
<dbReference type="PANTHER" id="PTHR45339:SF5">
    <property type="entry name" value="HISTIDINE KINASE"/>
    <property type="match status" value="1"/>
</dbReference>
<dbReference type="PANTHER" id="PTHR45339">
    <property type="entry name" value="HYBRID SIGNAL TRANSDUCTION HISTIDINE KINASE J"/>
    <property type="match status" value="1"/>
</dbReference>
<evidence type="ECO:0000259" key="14">
    <source>
        <dbReference type="PROSITE" id="PS50887"/>
    </source>
</evidence>
<evidence type="ECO:0000256" key="3">
    <source>
        <dbReference type="ARBA" id="ARBA00012438"/>
    </source>
</evidence>
<dbReference type="Pfam" id="PF00990">
    <property type="entry name" value="GGDEF"/>
    <property type="match status" value="1"/>
</dbReference>
<dbReference type="InterPro" id="IPR001789">
    <property type="entry name" value="Sig_transdc_resp-reg_receiver"/>
</dbReference>
<name>A0AB73T8Z2_9FIRM</name>
<dbReference type="PROSITE" id="PS50113">
    <property type="entry name" value="PAC"/>
    <property type="match status" value="1"/>
</dbReference>
<keyword evidence="6" id="KW-0808">Transferase</keyword>
<feature type="domain" description="Response regulatory" evidence="12">
    <location>
        <begin position="768"/>
        <end position="889"/>
    </location>
</feature>
<dbReference type="CDD" id="cd17546">
    <property type="entry name" value="REC_hyHK_CKI1_RcsC-like"/>
    <property type="match status" value="1"/>
</dbReference>
<evidence type="ECO:0000256" key="2">
    <source>
        <dbReference type="ARBA" id="ARBA00006402"/>
    </source>
</evidence>
<dbReference type="SUPFAM" id="SSF55785">
    <property type="entry name" value="PYP-like sensor domain (PAS domain)"/>
    <property type="match status" value="1"/>
</dbReference>
<organism evidence="15 16">
    <name type="scientific">Murimonas intestini</name>
    <dbReference type="NCBI Taxonomy" id="1337051"/>
    <lineage>
        <taxon>Bacteria</taxon>
        <taxon>Bacillati</taxon>
        <taxon>Bacillota</taxon>
        <taxon>Clostridia</taxon>
        <taxon>Lachnospirales</taxon>
        <taxon>Lachnospiraceae</taxon>
        <taxon>Murimonas</taxon>
    </lineage>
</organism>
<reference evidence="15 16" key="1">
    <citation type="submission" date="2018-05" db="EMBL/GenBank/DDBJ databases">
        <authorList>
            <person name="Goeker M."/>
            <person name="Huntemann M."/>
            <person name="Clum A."/>
            <person name="Pillay M."/>
            <person name="Palaniappan K."/>
            <person name="Varghese N."/>
            <person name="Mikhailova N."/>
            <person name="Stamatis D."/>
            <person name="Reddy T."/>
            <person name="Daum C."/>
            <person name="Shapiro N."/>
            <person name="Ivanova N."/>
            <person name="Kyrpides N."/>
            <person name="Woyke T."/>
        </authorList>
    </citation>
    <scope>NUCLEOTIDE SEQUENCE [LARGE SCALE GENOMIC DNA]</scope>
    <source>
        <strain evidence="15 16">DSM 26524</strain>
    </source>
</reference>
<dbReference type="InterPro" id="IPR000014">
    <property type="entry name" value="PAS"/>
</dbReference>
<sequence length="890" mass="99210">MVTRPVNPPKLIRSHFGPCCMRCKLEAKKYNRLFQSVLCGILYFRLCPGLRLEMKSANPEAIGLLGYDPASFWSKKDWHVSSLIAADDYKRMLPLLTSPDASSDDTPAEYRILRKDGSSCWVLGRFCSIRDTDGEMLIQGVFLDIDMKKRIELQNRQLSKQVESAKSRDALTGLWNKDAGTRLVQEYMSCKPAAEDCTLMLLDMDDFTQLNREEGTAFADAVLQEVADILCSETSSSDIQIRLGGDEFMLFIKNCGKCQATVTGPRIADKVQKILSPSAKELTISVSIGMCATEVVNEYSGLYRCAESTLKYVKENCRGQAACYLDTSNELGVMLTNLYTESHQVNEIDKENAERGKSLVSFALDLLGKAKNLDDAISLLFTRIGRAYHLDRISLLEIDPEFLSSRFTYQWARKKADMKMGQTIYISREMYESAAASYDNDGLSNACADEVFSPFCSCLSAAIWDRGSFSGLLCFETGQQDYIWTQEQRTLLLELNKIIPSFIMKARADTVSQAKTDFLSRMSHEIRTPMNAIVGMTSIAKSVAGDKKKVLECLDKLETSNQYLLNLINDILDMSRIESGKMELNTASTDFQAFIAFLDGMLRPQAEQKGISLILENGYKSEQPLITDELRLEQVLINIIGNAIKFTDTGGKILFQISQVEENGQTVTLHFSVADTGIGIADSAIEGIFNAFEQAEKSTSAKYGGTGLGLSISSRLVQMMGGTLQVRSKLGKGSEFYFTLTFPYGEMMAEKDNKKVSDPDSSGFSEKRILLVEDNELNMEIAQTLLEMNGFLVECARNGQEALDCFLERPAGYYDAILMDIRMPILDGMETAKRLRTMGRPDSRSIPIIAMTANAFDEDSRKSLESGMNGHLSKPIQIDKLLSLLHDHLS</sequence>
<dbReference type="InterPro" id="IPR004358">
    <property type="entry name" value="Sig_transdc_His_kin-like_C"/>
</dbReference>
<dbReference type="InterPro" id="IPR003594">
    <property type="entry name" value="HATPase_dom"/>
</dbReference>
<dbReference type="Gene3D" id="3.30.565.10">
    <property type="entry name" value="Histidine kinase-like ATPase, C-terminal domain"/>
    <property type="match status" value="1"/>
</dbReference>
<keyword evidence="7" id="KW-0902">Two-component regulatory system</keyword>
<feature type="domain" description="GGDEF" evidence="14">
    <location>
        <begin position="195"/>
        <end position="327"/>
    </location>
</feature>
<evidence type="ECO:0000259" key="11">
    <source>
        <dbReference type="PROSITE" id="PS50109"/>
    </source>
</evidence>
<dbReference type="Pfam" id="PF08447">
    <property type="entry name" value="PAS_3"/>
    <property type="match status" value="1"/>
</dbReference>
<dbReference type="EMBL" id="QGGY01000002">
    <property type="protein sequence ID" value="PWJ78295.1"/>
    <property type="molecule type" value="Genomic_DNA"/>
</dbReference>
<dbReference type="InterPro" id="IPR029787">
    <property type="entry name" value="Nucleotide_cyclase"/>
</dbReference>
<dbReference type="PRINTS" id="PR00344">
    <property type="entry name" value="BCTRLSENSOR"/>
</dbReference>
<dbReference type="InterPro" id="IPR036097">
    <property type="entry name" value="HisK_dim/P_sf"/>
</dbReference>
<comment type="catalytic activity">
    <reaction evidence="1">
        <text>ATP + protein L-histidine = ADP + protein N-phospho-L-histidine.</text>
        <dbReference type="EC" id="2.7.13.3"/>
    </reaction>
</comment>
<dbReference type="SUPFAM" id="SSF55874">
    <property type="entry name" value="ATPase domain of HSP90 chaperone/DNA topoisomerase II/histidine kinase"/>
    <property type="match status" value="1"/>
</dbReference>
<feature type="domain" description="Histidine kinase" evidence="11">
    <location>
        <begin position="521"/>
        <end position="744"/>
    </location>
</feature>
<dbReference type="InterPro" id="IPR005467">
    <property type="entry name" value="His_kinase_dom"/>
</dbReference>
<accession>A0AB73T8Z2</accession>
<dbReference type="GO" id="GO:0000155">
    <property type="term" value="F:phosphorelay sensor kinase activity"/>
    <property type="evidence" value="ECO:0007669"/>
    <property type="project" value="InterPro"/>
</dbReference>
<dbReference type="AlphaFoldDB" id="A0AB73T8Z2"/>
<dbReference type="Gene3D" id="1.10.287.130">
    <property type="match status" value="1"/>
</dbReference>
<feature type="domain" description="PAC" evidence="13">
    <location>
        <begin position="106"/>
        <end position="157"/>
    </location>
</feature>
<dbReference type="CDD" id="cd16922">
    <property type="entry name" value="HATPase_EvgS-ArcB-TorS-like"/>
    <property type="match status" value="1"/>
</dbReference>
<comment type="function">
    <text evidence="8">May play the central regulatory role in sporulation. It may be an element of the effector pathway responsible for the activation of sporulation genes in response to nutritional stress. Spo0A may act in concert with spo0H (a sigma factor) to control the expression of some genes that are critical to the sporulation process.</text>
</comment>
<evidence type="ECO:0000256" key="4">
    <source>
        <dbReference type="ARBA" id="ARBA00018672"/>
    </source>
</evidence>
<dbReference type="NCBIfam" id="TIGR00254">
    <property type="entry name" value="GGDEF"/>
    <property type="match status" value="1"/>
</dbReference>
<evidence type="ECO:0000259" key="12">
    <source>
        <dbReference type="PROSITE" id="PS50110"/>
    </source>
</evidence>
<dbReference type="SUPFAM" id="SSF47384">
    <property type="entry name" value="Homodimeric domain of signal transducing histidine kinase"/>
    <property type="match status" value="1"/>
</dbReference>
<evidence type="ECO:0000256" key="10">
    <source>
        <dbReference type="PROSITE-ProRule" id="PRU00169"/>
    </source>
</evidence>
<dbReference type="SUPFAM" id="SSF52172">
    <property type="entry name" value="CheY-like"/>
    <property type="match status" value="1"/>
</dbReference>
<evidence type="ECO:0000256" key="5">
    <source>
        <dbReference type="ARBA" id="ARBA00022553"/>
    </source>
</evidence>
<dbReference type="PROSITE" id="PS50110">
    <property type="entry name" value="RESPONSE_REGULATORY"/>
    <property type="match status" value="1"/>
</dbReference>
<dbReference type="Gene3D" id="3.30.70.270">
    <property type="match status" value="1"/>
</dbReference>
<dbReference type="SMART" id="SM00387">
    <property type="entry name" value="HATPase_c"/>
    <property type="match status" value="1"/>
</dbReference>
<evidence type="ECO:0000313" key="15">
    <source>
        <dbReference type="EMBL" id="PWJ78295.1"/>
    </source>
</evidence>
<dbReference type="SUPFAM" id="SSF55781">
    <property type="entry name" value="GAF domain-like"/>
    <property type="match status" value="1"/>
</dbReference>
<dbReference type="Pfam" id="PF00072">
    <property type="entry name" value="Response_reg"/>
    <property type="match status" value="1"/>
</dbReference>
<protein>
    <recommendedName>
        <fullName evidence="9">Circadian input-output histidine kinase CikA</fullName>
        <ecNumber evidence="3">2.7.13.3</ecNumber>
    </recommendedName>
    <alternativeName>
        <fullName evidence="4">Stage 0 sporulation protein A homolog</fullName>
    </alternativeName>
</protein>
<comment type="similarity">
    <text evidence="2">In the N-terminal section; belongs to the phytochrome family.</text>
</comment>
<keyword evidence="16" id="KW-1185">Reference proteome</keyword>
<dbReference type="InterPro" id="IPR029016">
    <property type="entry name" value="GAF-like_dom_sf"/>
</dbReference>
<dbReference type="Gene3D" id="3.40.50.2300">
    <property type="match status" value="1"/>
</dbReference>
<gene>
    <name evidence="15" type="ORF">C7383_102432</name>
</gene>
<dbReference type="CDD" id="cd00130">
    <property type="entry name" value="PAS"/>
    <property type="match status" value="1"/>
</dbReference>
<evidence type="ECO:0000256" key="9">
    <source>
        <dbReference type="ARBA" id="ARBA00074306"/>
    </source>
</evidence>
<dbReference type="InterPro" id="IPR013655">
    <property type="entry name" value="PAS_fold_3"/>
</dbReference>
<dbReference type="SUPFAM" id="SSF55073">
    <property type="entry name" value="Nucleotide cyclase"/>
    <property type="match status" value="1"/>
</dbReference>